<dbReference type="InterPro" id="IPR002104">
    <property type="entry name" value="Integrase_catalytic"/>
</dbReference>
<dbReference type="PANTHER" id="PTHR30629:SF2">
    <property type="entry name" value="PROPHAGE INTEGRASE INTS-RELATED"/>
    <property type="match status" value="1"/>
</dbReference>
<dbReference type="InterPro" id="IPR011010">
    <property type="entry name" value="DNA_brk_join_enz"/>
</dbReference>
<dbReference type="PANTHER" id="PTHR30629">
    <property type="entry name" value="PROPHAGE INTEGRASE"/>
    <property type="match status" value="1"/>
</dbReference>
<keyword evidence="4" id="KW-0233">DNA recombination</keyword>
<dbReference type="CDD" id="cd00801">
    <property type="entry name" value="INT_P4_C"/>
    <property type="match status" value="1"/>
</dbReference>
<keyword evidence="9" id="KW-1185">Reference proteome</keyword>
<dbReference type="Pfam" id="PF00589">
    <property type="entry name" value="Phage_integrase"/>
    <property type="match status" value="1"/>
</dbReference>
<dbReference type="InterPro" id="IPR010998">
    <property type="entry name" value="Integrase_recombinase_N"/>
</dbReference>
<dbReference type="Gene3D" id="3.30.160.390">
    <property type="entry name" value="Integrase, DNA-binding domain"/>
    <property type="match status" value="1"/>
</dbReference>
<dbReference type="InterPro" id="IPR025166">
    <property type="entry name" value="Integrase_DNA_bind_dom"/>
</dbReference>
<proteinExistence type="inferred from homology"/>
<sequence length="406" mass="46417">MAQKLTDRAVKALKPREKDYRVADGGNLYVLVKATGAKLWRYDCTFQGKRITLSFGEYPTVGLLEAREKHKAAKINLENDRDPRQTESSHLNKPFSYYAIETNTILNLSPNTLKKRLERLNNYVFPVLDRKPIEQITAVDILNICKPVADAGKHETAKLLATYCRQTFDTLLAMQLITNNPAESISRLLPTPKRDTNFAHVTTKEDFLILLNGIKEYKGDFATCKALELLPHVFLRPYNVRFLRWDYIDIEKRLITIPAEEMKMKRPHQVPLSEQALAIIEAMRPVTGKQPYVFMSARSTGKPLSEATLNQAIMRFIHPKTGQPLGRGFMTSHGFRHTSSTMLNELRFDADVIELQLAHLDKDRIRRTYNKADLLKERTVMMQAWSDYLDSLVSGAKVIPINKSIA</sequence>
<dbReference type="GO" id="GO:0015074">
    <property type="term" value="P:DNA integration"/>
    <property type="evidence" value="ECO:0007669"/>
    <property type="project" value="UniProtKB-KW"/>
</dbReference>
<evidence type="ECO:0000259" key="7">
    <source>
        <dbReference type="PROSITE" id="PS51900"/>
    </source>
</evidence>
<evidence type="ECO:0000313" key="8">
    <source>
        <dbReference type="EMBL" id="BBP44559.1"/>
    </source>
</evidence>
<evidence type="ECO:0000256" key="5">
    <source>
        <dbReference type="PROSITE-ProRule" id="PRU01248"/>
    </source>
</evidence>
<dbReference type="InterPro" id="IPR053876">
    <property type="entry name" value="Phage_int_M"/>
</dbReference>
<evidence type="ECO:0000259" key="6">
    <source>
        <dbReference type="PROSITE" id="PS51898"/>
    </source>
</evidence>
<evidence type="ECO:0000313" key="9">
    <source>
        <dbReference type="Proteomes" id="UP000501466"/>
    </source>
</evidence>
<dbReference type="SUPFAM" id="SSF56349">
    <property type="entry name" value="DNA breaking-rejoining enzymes"/>
    <property type="match status" value="1"/>
</dbReference>
<keyword evidence="3 5" id="KW-0238">DNA-binding</keyword>
<dbReference type="KEGG" id="tzo:THMIRHAT_23050"/>
<evidence type="ECO:0000256" key="1">
    <source>
        <dbReference type="ARBA" id="ARBA00008857"/>
    </source>
</evidence>
<organism evidence="8 9">
    <name type="scientific">Thiosulfativibrio zosterae</name>
    <dbReference type="NCBI Taxonomy" id="2675053"/>
    <lineage>
        <taxon>Bacteria</taxon>
        <taxon>Pseudomonadati</taxon>
        <taxon>Pseudomonadota</taxon>
        <taxon>Gammaproteobacteria</taxon>
        <taxon>Thiotrichales</taxon>
        <taxon>Piscirickettsiaceae</taxon>
        <taxon>Thiosulfativibrio</taxon>
    </lineage>
</organism>
<dbReference type="Gene3D" id="1.10.443.10">
    <property type="entry name" value="Intergrase catalytic core"/>
    <property type="match status" value="1"/>
</dbReference>
<dbReference type="PROSITE" id="PS51898">
    <property type="entry name" value="TYR_RECOMBINASE"/>
    <property type="match status" value="1"/>
</dbReference>
<dbReference type="InterPro" id="IPR044068">
    <property type="entry name" value="CB"/>
</dbReference>
<gene>
    <name evidence="8" type="ORF">THMIRHAT_23050</name>
</gene>
<name>A0A6F8PR17_9GAMM</name>
<keyword evidence="2" id="KW-0229">DNA integration</keyword>
<dbReference type="Gene3D" id="1.10.150.130">
    <property type="match status" value="1"/>
</dbReference>
<dbReference type="EMBL" id="AP021888">
    <property type="protein sequence ID" value="BBP44559.1"/>
    <property type="molecule type" value="Genomic_DNA"/>
</dbReference>
<reference evidence="9" key="1">
    <citation type="submission" date="2019-11" db="EMBL/GenBank/DDBJ databases">
        <title>Isolation and characterization of two novel species in the genus Thiomicrorhabdus.</title>
        <authorList>
            <person name="Mochizuki J."/>
            <person name="Kojima H."/>
            <person name="Fukui M."/>
        </authorList>
    </citation>
    <scope>NUCLEOTIDE SEQUENCE [LARGE SCALE GENOMIC DNA]</scope>
    <source>
        <strain evidence="9">AkT22</strain>
    </source>
</reference>
<dbReference type="Pfam" id="PF22022">
    <property type="entry name" value="Phage_int_M"/>
    <property type="match status" value="1"/>
</dbReference>
<evidence type="ECO:0000256" key="3">
    <source>
        <dbReference type="ARBA" id="ARBA00023125"/>
    </source>
</evidence>
<dbReference type="GO" id="GO:0006310">
    <property type="term" value="P:DNA recombination"/>
    <property type="evidence" value="ECO:0007669"/>
    <property type="project" value="UniProtKB-KW"/>
</dbReference>
<protein>
    <submittedName>
        <fullName evidence="8">Integrase</fullName>
    </submittedName>
</protein>
<comment type="similarity">
    <text evidence="1">Belongs to the 'phage' integrase family.</text>
</comment>
<evidence type="ECO:0000256" key="2">
    <source>
        <dbReference type="ARBA" id="ARBA00022908"/>
    </source>
</evidence>
<dbReference type="Proteomes" id="UP000501466">
    <property type="component" value="Chromosome"/>
</dbReference>
<dbReference type="Pfam" id="PF13356">
    <property type="entry name" value="Arm-DNA-bind_3"/>
    <property type="match status" value="1"/>
</dbReference>
<dbReference type="InterPro" id="IPR038488">
    <property type="entry name" value="Integrase_DNA-bd_sf"/>
</dbReference>
<accession>A0A6F8PR17</accession>
<dbReference type="PROSITE" id="PS51900">
    <property type="entry name" value="CB"/>
    <property type="match status" value="1"/>
</dbReference>
<dbReference type="GO" id="GO:0003677">
    <property type="term" value="F:DNA binding"/>
    <property type="evidence" value="ECO:0007669"/>
    <property type="project" value="UniProtKB-UniRule"/>
</dbReference>
<feature type="domain" description="Core-binding (CB)" evidence="7">
    <location>
        <begin position="85"/>
        <end position="172"/>
    </location>
</feature>
<dbReference type="RefSeq" id="WP_173292270.1">
    <property type="nucleotide sequence ID" value="NZ_AP021888.1"/>
</dbReference>
<feature type="domain" description="Tyr recombinase" evidence="6">
    <location>
        <begin position="197"/>
        <end position="382"/>
    </location>
</feature>
<evidence type="ECO:0000256" key="4">
    <source>
        <dbReference type="ARBA" id="ARBA00023172"/>
    </source>
</evidence>
<dbReference type="AlphaFoldDB" id="A0A6F8PR17"/>
<dbReference type="InterPro" id="IPR050808">
    <property type="entry name" value="Phage_Integrase"/>
</dbReference>
<dbReference type="InterPro" id="IPR013762">
    <property type="entry name" value="Integrase-like_cat_sf"/>
</dbReference>